<dbReference type="GO" id="GO:0042791">
    <property type="term" value="P:5S class rRNA transcription by RNA polymerase III"/>
    <property type="evidence" value="ECO:0007669"/>
    <property type="project" value="TreeGrafter"/>
</dbReference>
<evidence type="ECO:0000256" key="6">
    <source>
        <dbReference type="SAM" id="MobiDB-lite"/>
    </source>
</evidence>
<keyword evidence="4" id="KW-0804">Transcription</keyword>
<feature type="region of interest" description="Disordered" evidence="6">
    <location>
        <begin position="1378"/>
        <end position="1397"/>
    </location>
</feature>
<dbReference type="InterPro" id="IPR044210">
    <property type="entry name" value="Tfc3-like"/>
</dbReference>
<evidence type="ECO:0000259" key="7">
    <source>
        <dbReference type="Pfam" id="PF04182"/>
    </source>
</evidence>
<feature type="region of interest" description="Disordered" evidence="6">
    <location>
        <begin position="614"/>
        <end position="648"/>
    </location>
</feature>
<reference evidence="10" key="1">
    <citation type="submission" date="2025-08" db="UniProtKB">
        <authorList>
            <consortium name="Ensembl"/>
        </authorList>
    </citation>
    <scope>IDENTIFICATION</scope>
</reference>
<dbReference type="PANTHER" id="PTHR15180">
    <property type="entry name" value="GENERAL TRANSCRIPTION FACTOR 3C POLYPEPTIDE 1"/>
    <property type="match status" value="1"/>
</dbReference>
<feature type="region of interest" description="Disordered" evidence="6">
    <location>
        <begin position="331"/>
        <end position="351"/>
    </location>
</feature>
<organism evidence="10 11">
    <name type="scientific">Cyprinus carpio</name>
    <name type="common">Common carp</name>
    <dbReference type="NCBI Taxonomy" id="7962"/>
    <lineage>
        <taxon>Eukaryota</taxon>
        <taxon>Metazoa</taxon>
        <taxon>Chordata</taxon>
        <taxon>Craniata</taxon>
        <taxon>Vertebrata</taxon>
        <taxon>Euteleostomi</taxon>
        <taxon>Actinopterygii</taxon>
        <taxon>Neopterygii</taxon>
        <taxon>Teleostei</taxon>
        <taxon>Ostariophysi</taxon>
        <taxon>Cypriniformes</taxon>
        <taxon>Cyprinidae</taxon>
        <taxon>Cyprininae</taxon>
        <taxon>Cyprinus</taxon>
    </lineage>
</organism>
<dbReference type="InterPro" id="IPR035625">
    <property type="entry name" value="Tfc3-like_eWH"/>
</dbReference>
<feature type="region of interest" description="Disordered" evidence="6">
    <location>
        <begin position="440"/>
        <end position="488"/>
    </location>
</feature>
<dbReference type="Ensembl" id="ENSCCRT00015086840.1">
    <property type="protein sequence ID" value="ENSCCRP00015084102.1"/>
    <property type="gene ID" value="ENSCCRG00015033804.1"/>
</dbReference>
<proteinExistence type="predicted"/>
<evidence type="ECO:0000256" key="1">
    <source>
        <dbReference type="ARBA" id="ARBA00004123"/>
    </source>
</evidence>
<dbReference type="GO" id="GO:0003677">
    <property type="term" value="F:DNA binding"/>
    <property type="evidence" value="ECO:0007669"/>
    <property type="project" value="UniProtKB-KW"/>
</dbReference>
<evidence type="ECO:0000256" key="2">
    <source>
        <dbReference type="ARBA" id="ARBA00022553"/>
    </source>
</evidence>
<feature type="compositionally biased region" description="Basic and acidic residues" evidence="6">
    <location>
        <begin position="620"/>
        <end position="635"/>
    </location>
</feature>
<feature type="compositionally biased region" description="Basic and acidic residues" evidence="6">
    <location>
        <begin position="441"/>
        <end position="468"/>
    </location>
</feature>
<protein>
    <submittedName>
        <fullName evidence="10">General transcription factor IIIC subunit 1</fullName>
    </submittedName>
</protein>
<keyword evidence="5" id="KW-0539">Nucleus</keyword>
<feature type="domain" description="General transcription factor 3C polypeptide 1 winged-helix" evidence="8">
    <location>
        <begin position="4"/>
        <end position="95"/>
    </location>
</feature>
<dbReference type="InterPro" id="IPR056467">
    <property type="entry name" value="eWH_GTF3C1"/>
</dbReference>
<feature type="region of interest" description="Disordered" evidence="6">
    <location>
        <begin position="939"/>
        <end position="1007"/>
    </location>
</feature>
<keyword evidence="2" id="KW-0597">Phosphoprotein</keyword>
<evidence type="ECO:0000259" key="8">
    <source>
        <dbReference type="Pfam" id="PF23704"/>
    </source>
</evidence>
<dbReference type="Pfam" id="PF04182">
    <property type="entry name" value="B-block_TFIIIC"/>
    <property type="match status" value="1"/>
</dbReference>
<feature type="domain" description="B-block binding subunit of TFIIIC" evidence="7">
    <location>
        <begin position="164"/>
        <end position="238"/>
    </location>
</feature>
<name>A0A8C1XPN1_CYPCA</name>
<dbReference type="GO" id="GO:0005634">
    <property type="term" value="C:nucleus"/>
    <property type="evidence" value="ECO:0007669"/>
    <property type="project" value="UniProtKB-SubCell"/>
</dbReference>
<feature type="domain" description="GTF3C1 extended winged-helix" evidence="9">
    <location>
        <begin position="495"/>
        <end position="603"/>
    </location>
</feature>
<keyword evidence="3" id="KW-0238">DNA-binding</keyword>
<accession>A0A8C1XPN1</accession>
<dbReference type="Pfam" id="PF23704">
    <property type="entry name" value="WHD_GTF3C1_N"/>
    <property type="match status" value="1"/>
</dbReference>
<evidence type="ECO:0000259" key="9">
    <source>
        <dbReference type="Pfam" id="PF24101"/>
    </source>
</evidence>
<evidence type="ECO:0000256" key="4">
    <source>
        <dbReference type="ARBA" id="ARBA00023163"/>
    </source>
</evidence>
<dbReference type="InterPro" id="IPR007309">
    <property type="entry name" value="TFIIIC_Bblock-bd"/>
</dbReference>
<dbReference type="Proteomes" id="UP000694700">
    <property type="component" value="Unplaced"/>
</dbReference>
<feature type="compositionally biased region" description="Acidic residues" evidence="6">
    <location>
        <begin position="333"/>
        <end position="347"/>
    </location>
</feature>
<dbReference type="CDD" id="cd16169">
    <property type="entry name" value="Tau138_eWH"/>
    <property type="match status" value="1"/>
</dbReference>
<evidence type="ECO:0000256" key="3">
    <source>
        <dbReference type="ARBA" id="ARBA00023125"/>
    </source>
</evidence>
<dbReference type="Pfam" id="PF24101">
    <property type="entry name" value="WHD_GTF3C1"/>
    <property type="match status" value="1"/>
</dbReference>
<sequence>MDPLDAVLDEVALEGLDGISIQTLWLRLRSRQPELGLNLDPLSQQFIWSCLIRAAEIRFYLLPEHRRAVTLRDRFVEVDRDTGIHEMQEAEPLDVYPVSVVTEDPGGVQGSCQFFREREDVSEQIRSADLGAPLTERLVLVASQERRYRALIGDEGNPELKLPDLCYCILERLGRARWQGELQRDLHTRIFRMDAGKMHYLRRKLDRNGLITLQSHVARLPSGAQQHSLLLLLKRFHVDRRSKYDILMESTSNLLSELPDKTGIMMKLREQLRVSDRTFKRVYQYMLAAKLVSVVRIPLKELDPGGGPFKTLRGTDVFVRCLKLLKPYGQKEAEEDEDDENNDEDGDASVKRSVLGEPRIIERDMLTQAYDIVVSTGTRGISQSLLRGRLNIGKLEGRMVCRLLERIGMIKGFMEDEGRQRTTKYISKLFVEQSQLNQQFTKERQRSQHLRVTDLTEPREQEVKDTPQKTHTPQQLKQSKLSFKKQQKPKKVEVHETYRLLKRKNMIIEAVRCSKIIEGFYTLQKLLTEEEKKDGINTKVCKKSVVRLIRSLSREGLLKLYNTIVIQDGVQKKVEFVVHPSVAPDDPLVKSAIEQIRLRMSSSASGARVRSLFHVSVEPQPEKPKPSTPEKENKASRTSKNSGLKKVSEQMGVKTLKSFRPVLVPGLGRSMGFLPKMPRLRMVHSFLWYLIHGHPLRRSDPDAPPPEEDTCASEGQFKGECKVEGLDQYLKDPVKQHYLIRFLPSEVKRQLLHKRKYIFSFHESLQRLCFMGLLQFGPTEKFMDKDQVFVFLKSKARIVDTTVCDPHYNMAIESLRPFERRHYVFNRAQDVENYWFDLLCVCLNTPLGTNTPPALTHSLRSVQKRDGHNIWQRKIYYYEHVYVGSCDVVDDGVTPGDGQGAGGLDSSFFSHLKRNWTWTSHLINPETGTHHTVRLRNLLSKLPPPKPSGVKVAPPAVLEEEVRTSSEPSSRNQEVRGGRNLKRKREKKESTKPALRPSRQSQAQDETDRRALLQMTRQRVTWTHMEDSLLMLCRVASHFLNRKLKRPFVPWTVVRDVLHAEFELSLDKTSLSVGRRARYIMKNPQTCLNYRICLAEMYQDKELMAKFMNRTGDYNDVKVRDAAESFIDTCEKALHHVNPNLVLEITKILMCFSPMKMAREAGLALINSRNIYHLLWNHIVKEDIHVLVLFNLIQSTLVLTNAQMKNYRPFQTFCLYTRYREEVLSQAFQTCRNRALVNRRRPTSIYGLKKCHALPFLPMSYQLSQHYYKFFTWRFPSTIYNEAFDLLTGLCEAGRSDRPNSFSFQKEPETQGAQPETDEDQTQGMLQFPMDAPGGASACCLTLMTLGLLSVDVSIPQQIVVVDSTMMDSEVVKSLTKALEEEEEEEESERKRRLEVKPTQASHTNYLLMRGYYTPVLRSQTHNSNSTDSIMVNTCNVHLRLRQTPAHTLFTPSPCTPPSLPLFFTRMYRSAPVDLQLFLERCVSVLGYGAQDVQAVTEIRRAVEEGAEFGIDRQDLCERFLHLDLPEDGRSRTLLQYIQDLVDGEQLVEAGALSQRLVCAEAASHWLLQSRCGSVQMQQASPTRKLQESVSEDPVSTDTAVNQTVAMGPVSTDTAENRSMEIDAEEVVAMEEAVHKDDGGSEQHMSDDKGPASSQMKGVCLGSEVCVCVCVCVSGSGSVWFVSRPWRVVDGSLNRPVCKGMLESLLLHIMSSPALLESQLLQHYSQVLQPVVVLELLQVLVDVGCVRKRYTVQKHKPSLFSKPRAPQVKGQAEVSLRDAGTVFYEPTVDCVLRLARVFPHELNWNKWVQLCLRS</sequence>
<dbReference type="PANTHER" id="PTHR15180:SF1">
    <property type="entry name" value="GENERAL TRANSCRIPTION FACTOR 3C POLYPEPTIDE 1"/>
    <property type="match status" value="1"/>
</dbReference>
<dbReference type="GO" id="GO:0006384">
    <property type="term" value="P:transcription initiation at RNA polymerase III promoter"/>
    <property type="evidence" value="ECO:0007669"/>
    <property type="project" value="InterPro"/>
</dbReference>
<dbReference type="InterPro" id="IPR056428">
    <property type="entry name" value="WH_GTF3C1"/>
</dbReference>
<comment type="subcellular location">
    <subcellularLocation>
        <location evidence="1">Nucleus</location>
    </subcellularLocation>
</comment>
<evidence type="ECO:0000256" key="5">
    <source>
        <dbReference type="ARBA" id="ARBA00023242"/>
    </source>
</evidence>
<evidence type="ECO:0000313" key="11">
    <source>
        <dbReference type="Proteomes" id="UP000694700"/>
    </source>
</evidence>
<dbReference type="GO" id="GO:0000127">
    <property type="term" value="C:transcription factor TFIIIC complex"/>
    <property type="evidence" value="ECO:0007669"/>
    <property type="project" value="InterPro"/>
</dbReference>
<evidence type="ECO:0000313" key="10">
    <source>
        <dbReference type="Ensembl" id="ENSCCRP00015084102.1"/>
    </source>
</evidence>
<feature type="region of interest" description="Disordered" evidence="6">
    <location>
        <begin position="1298"/>
        <end position="1321"/>
    </location>
</feature>